<dbReference type="OrthoDB" id="10546680at2759"/>
<reference evidence="2 3" key="1">
    <citation type="submission" date="2020-02" db="EMBL/GenBank/DDBJ databases">
        <authorList>
            <person name="Ma Q."/>
            <person name="Huang Y."/>
            <person name="Song X."/>
            <person name="Pei D."/>
        </authorList>
    </citation>
    <scope>NUCLEOTIDE SEQUENCE [LARGE SCALE GENOMIC DNA]</scope>
    <source>
        <strain evidence="2">Sxm20200214</strain>
        <tissue evidence="2">Leaf</tissue>
    </source>
</reference>
<feature type="region of interest" description="Disordered" evidence="1">
    <location>
        <begin position="69"/>
        <end position="109"/>
    </location>
</feature>
<evidence type="ECO:0000313" key="2">
    <source>
        <dbReference type="EMBL" id="KAG2292949.1"/>
    </source>
</evidence>
<evidence type="ECO:0000313" key="3">
    <source>
        <dbReference type="Proteomes" id="UP000886595"/>
    </source>
</evidence>
<feature type="compositionally biased region" description="Basic and acidic residues" evidence="1">
    <location>
        <begin position="85"/>
        <end position="103"/>
    </location>
</feature>
<organism evidence="2 3">
    <name type="scientific">Brassica carinata</name>
    <name type="common">Ethiopian mustard</name>
    <name type="synonym">Abyssinian cabbage</name>
    <dbReference type="NCBI Taxonomy" id="52824"/>
    <lineage>
        <taxon>Eukaryota</taxon>
        <taxon>Viridiplantae</taxon>
        <taxon>Streptophyta</taxon>
        <taxon>Embryophyta</taxon>
        <taxon>Tracheophyta</taxon>
        <taxon>Spermatophyta</taxon>
        <taxon>Magnoliopsida</taxon>
        <taxon>eudicotyledons</taxon>
        <taxon>Gunneridae</taxon>
        <taxon>Pentapetalae</taxon>
        <taxon>rosids</taxon>
        <taxon>malvids</taxon>
        <taxon>Brassicales</taxon>
        <taxon>Brassicaceae</taxon>
        <taxon>Brassiceae</taxon>
        <taxon>Brassica</taxon>
    </lineage>
</organism>
<sequence>MPTFEVGNSKRVRSEIREGNGGWSDGVKHDDQARSYKSVVINCNFGQQSKDKDGRDYYWKGRRGVSDTRRLSKRARFPGTGEAVHTQEEKELMPEEADMEKGKGQGNLR</sequence>
<protein>
    <submittedName>
        <fullName evidence="2">Uncharacterized protein</fullName>
    </submittedName>
</protein>
<feature type="region of interest" description="Disordered" evidence="1">
    <location>
        <begin position="1"/>
        <end position="29"/>
    </location>
</feature>
<keyword evidence="3" id="KW-1185">Reference proteome</keyword>
<accession>A0A8X7UW50</accession>
<name>A0A8X7UW50_BRACI</name>
<evidence type="ECO:0000256" key="1">
    <source>
        <dbReference type="SAM" id="MobiDB-lite"/>
    </source>
</evidence>
<proteinExistence type="predicted"/>
<comment type="caution">
    <text evidence="2">The sequence shown here is derived from an EMBL/GenBank/DDBJ whole genome shotgun (WGS) entry which is preliminary data.</text>
</comment>
<dbReference type="EMBL" id="JAAMPC010000009">
    <property type="protein sequence ID" value="KAG2292949.1"/>
    <property type="molecule type" value="Genomic_DNA"/>
</dbReference>
<dbReference type="Proteomes" id="UP000886595">
    <property type="component" value="Unassembled WGS sequence"/>
</dbReference>
<gene>
    <name evidence="2" type="ORF">Bca52824_039618</name>
</gene>
<dbReference type="AlphaFoldDB" id="A0A8X7UW50"/>